<dbReference type="RefSeq" id="WP_347165182.1">
    <property type="nucleotide sequence ID" value="NZ_JBDNCH010000002.1"/>
</dbReference>
<dbReference type="Pfam" id="PF04404">
    <property type="entry name" value="ERF"/>
    <property type="match status" value="1"/>
</dbReference>
<dbReference type="InterPro" id="IPR007499">
    <property type="entry name" value="ERF_bacteria_virus"/>
</dbReference>
<dbReference type="EMBL" id="JBDNCH010000002">
    <property type="protein sequence ID" value="MEN9060033.1"/>
    <property type="molecule type" value="Genomic_DNA"/>
</dbReference>
<gene>
    <name evidence="2" type="ORF">ABFB10_02245</name>
</gene>
<sequence>MNAVTKHQAHEAIPADPMVSMIERLVLNPDADLDKMERMIALKRDYDRDNARIAFAAALAGARAEIPPIMKDATVDFSTSKGRTHYKHETLAGIAKVIDPILSRFGLSYRFRTDQGQGGVRVTCIIAHANGHSEETSLACAPDGSGSKNPFQAVGSAVTYLQRYTLKAALGLSAEVDDDAQGAAPRPGQNRQPEPPAFNPRAAADRLITAINRRKGNRDDLAELWETEKATRDELPDDLFAEVKAKFIAAAPKTPTAAEIDPNEIPY</sequence>
<evidence type="ECO:0000313" key="3">
    <source>
        <dbReference type="Proteomes" id="UP001428774"/>
    </source>
</evidence>
<accession>A0AAW9SNI5</accession>
<feature type="region of interest" description="Disordered" evidence="1">
    <location>
        <begin position="179"/>
        <end position="201"/>
    </location>
</feature>
<evidence type="ECO:0000256" key="1">
    <source>
        <dbReference type="SAM" id="MobiDB-lite"/>
    </source>
</evidence>
<comment type="caution">
    <text evidence="2">The sequence shown here is derived from an EMBL/GenBank/DDBJ whole genome shotgun (WGS) entry which is preliminary data.</text>
</comment>
<reference evidence="2 3" key="1">
    <citation type="submission" date="2024-05" db="EMBL/GenBank/DDBJ databases">
        <title>Genome sequence of Ponticoccus litoralis KCCM 90028.</title>
        <authorList>
            <person name="Kim J.M."/>
            <person name="Lee J.K."/>
            <person name="Choi B.J."/>
            <person name="Bayburt H."/>
            <person name="Baek J.H."/>
            <person name="Jeon C.O."/>
        </authorList>
    </citation>
    <scope>NUCLEOTIDE SEQUENCE [LARGE SCALE GENOMIC DNA]</scope>
    <source>
        <strain evidence="2 3">KCCM 90028</strain>
    </source>
</reference>
<proteinExistence type="predicted"/>
<organism evidence="2 3">
    <name type="scientific">Ponticoccus litoralis</name>
    <dbReference type="NCBI Taxonomy" id="422297"/>
    <lineage>
        <taxon>Bacteria</taxon>
        <taxon>Pseudomonadati</taxon>
        <taxon>Pseudomonadota</taxon>
        <taxon>Alphaproteobacteria</taxon>
        <taxon>Rhodobacterales</taxon>
        <taxon>Roseobacteraceae</taxon>
        <taxon>Ponticoccus</taxon>
    </lineage>
</organism>
<dbReference type="Proteomes" id="UP001428774">
    <property type="component" value="Unassembled WGS sequence"/>
</dbReference>
<keyword evidence="3" id="KW-1185">Reference proteome</keyword>
<dbReference type="AlphaFoldDB" id="A0AAW9SNI5"/>
<evidence type="ECO:0000313" key="2">
    <source>
        <dbReference type="EMBL" id="MEN9060033.1"/>
    </source>
</evidence>
<protein>
    <submittedName>
        <fullName evidence="2">ERF family protein</fullName>
    </submittedName>
</protein>
<name>A0AAW9SNI5_9RHOB</name>